<feature type="domain" description="DUF6594" evidence="2">
    <location>
        <begin position="26"/>
        <end position="222"/>
    </location>
</feature>
<accession>C7YSN7</accession>
<feature type="transmembrane region" description="Helical" evidence="1">
    <location>
        <begin position="156"/>
        <end position="177"/>
    </location>
</feature>
<name>C7YSN7_FUSV7</name>
<feature type="transmembrane region" description="Helical" evidence="1">
    <location>
        <begin position="211"/>
        <end position="230"/>
    </location>
</feature>
<gene>
    <name evidence="3" type="ORF">NECHADRAFT_41924</name>
</gene>
<feature type="transmembrane region" description="Helical" evidence="1">
    <location>
        <begin position="184"/>
        <end position="205"/>
    </location>
</feature>
<dbReference type="OMA" id="FESHYSY"/>
<keyword evidence="1" id="KW-0472">Membrane</keyword>
<dbReference type="GeneID" id="9668308"/>
<evidence type="ECO:0000259" key="2">
    <source>
        <dbReference type="Pfam" id="PF20237"/>
    </source>
</evidence>
<protein>
    <recommendedName>
        <fullName evidence="2">DUF6594 domain-containing protein</fullName>
    </recommendedName>
</protein>
<dbReference type="InterPro" id="IPR046529">
    <property type="entry name" value="DUF6594"/>
</dbReference>
<dbReference type="KEGG" id="nhe:NECHADRAFT_41924"/>
<dbReference type="HOGENOM" id="CLU_088632_0_0_1"/>
<evidence type="ECO:0000313" key="3">
    <source>
        <dbReference type="EMBL" id="EEU45277.1"/>
    </source>
</evidence>
<dbReference type="OrthoDB" id="3546297at2759"/>
<sequence length="233" mass="26436">MTSEWYEKSLVAYVNRSLQKEEDFHFLRFEFLQRLNITRLQVKLGKLKTKLVSQAIAIRDYEFLRGHRSLDKEEMGDIKVRLKRFFPPANPSNDPFASHYAYFQDAEPKIDPVRGASMKYLPSRLTFSKEEHGQRTQEFRNGKVPKQVSAFVDRSVRFVVAVTGGLFLIVPMIIMTLQPSTVKSLITVSSFVLLFALGLSFVVQVSNIETLVSTATYAAVLVVFVGTSAGDSR</sequence>
<organism evidence="3 4">
    <name type="scientific">Fusarium vanettenii (strain ATCC MYA-4622 / CBS 123669 / FGSC 9596 / NRRL 45880 / 77-13-4)</name>
    <name type="common">Fusarium solani subsp. pisi</name>
    <dbReference type="NCBI Taxonomy" id="660122"/>
    <lineage>
        <taxon>Eukaryota</taxon>
        <taxon>Fungi</taxon>
        <taxon>Dikarya</taxon>
        <taxon>Ascomycota</taxon>
        <taxon>Pezizomycotina</taxon>
        <taxon>Sordariomycetes</taxon>
        <taxon>Hypocreomycetidae</taxon>
        <taxon>Hypocreales</taxon>
        <taxon>Nectriaceae</taxon>
        <taxon>Fusarium</taxon>
        <taxon>Fusarium solani species complex</taxon>
        <taxon>Fusarium vanettenii</taxon>
    </lineage>
</organism>
<dbReference type="AlphaFoldDB" id="C7YSN7"/>
<dbReference type="EMBL" id="GG698899">
    <property type="protein sequence ID" value="EEU45277.1"/>
    <property type="molecule type" value="Genomic_DNA"/>
</dbReference>
<proteinExistence type="predicted"/>
<keyword evidence="1" id="KW-0812">Transmembrane</keyword>
<keyword evidence="4" id="KW-1185">Reference proteome</keyword>
<dbReference type="Pfam" id="PF20237">
    <property type="entry name" value="DUF6594"/>
    <property type="match status" value="1"/>
</dbReference>
<reference evidence="3 4" key="1">
    <citation type="journal article" date="2009" name="PLoS Genet.">
        <title>The genome of Nectria haematococca: contribution of supernumerary chromosomes to gene expansion.</title>
        <authorList>
            <person name="Coleman J.J."/>
            <person name="Rounsley S.D."/>
            <person name="Rodriguez-Carres M."/>
            <person name="Kuo A."/>
            <person name="Wasmann C.C."/>
            <person name="Grimwood J."/>
            <person name="Schmutz J."/>
            <person name="Taga M."/>
            <person name="White G.J."/>
            <person name="Zhou S."/>
            <person name="Schwartz D.C."/>
            <person name="Freitag M."/>
            <person name="Ma L.J."/>
            <person name="Danchin E.G."/>
            <person name="Henrissat B."/>
            <person name="Coutinho P.M."/>
            <person name="Nelson D.R."/>
            <person name="Straney D."/>
            <person name="Napoli C.A."/>
            <person name="Barker B.M."/>
            <person name="Gribskov M."/>
            <person name="Rep M."/>
            <person name="Kroken S."/>
            <person name="Molnar I."/>
            <person name="Rensing C."/>
            <person name="Kennell J.C."/>
            <person name="Zamora J."/>
            <person name="Farman M.L."/>
            <person name="Selker E.U."/>
            <person name="Salamov A."/>
            <person name="Shapiro H."/>
            <person name="Pangilinan J."/>
            <person name="Lindquist E."/>
            <person name="Lamers C."/>
            <person name="Grigoriev I.V."/>
            <person name="Geiser D.M."/>
            <person name="Covert S.F."/>
            <person name="Temporini E."/>
            <person name="Vanetten H.D."/>
        </authorList>
    </citation>
    <scope>NUCLEOTIDE SEQUENCE [LARGE SCALE GENOMIC DNA]</scope>
    <source>
        <strain evidence="4">ATCC MYA-4622 / CBS 123669 / FGSC 9596 / NRRL 45880 / 77-13-4</strain>
    </source>
</reference>
<dbReference type="Proteomes" id="UP000005206">
    <property type="component" value="Chromosome 5"/>
</dbReference>
<evidence type="ECO:0000313" key="4">
    <source>
        <dbReference type="Proteomes" id="UP000005206"/>
    </source>
</evidence>
<dbReference type="RefSeq" id="XP_003050990.1">
    <property type="nucleotide sequence ID" value="XM_003050944.1"/>
</dbReference>
<keyword evidence="1" id="KW-1133">Transmembrane helix</keyword>
<dbReference type="InParanoid" id="C7YSN7"/>
<dbReference type="eggNOG" id="ENOG502STR3">
    <property type="taxonomic scope" value="Eukaryota"/>
</dbReference>
<evidence type="ECO:0000256" key="1">
    <source>
        <dbReference type="SAM" id="Phobius"/>
    </source>
</evidence>
<dbReference type="VEuPathDB" id="FungiDB:NECHADRAFT_41924"/>